<evidence type="ECO:0000256" key="4">
    <source>
        <dbReference type="ARBA" id="ARBA00022692"/>
    </source>
</evidence>
<evidence type="ECO:0000313" key="10">
    <source>
        <dbReference type="Proteomes" id="UP000317214"/>
    </source>
</evidence>
<evidence type="ECO:0000256" key="8">
    <source>
        <dbReference type="SAM" id="Phobius"/>
    </source>
</evidence>
<dbReference type="PROSITE" id="PS50283">
    <property type="entry name" value="NA_SOLUT_SYMP_3"/>
    <property type="match status" value="1"/>
</dbReference>
<evidence type="ECO:0008006" key="11">
    <source>
        <dbReference type="Google" id="ProtNLM"/>
    </source>
</evidence>
<evidence type="ECO:0000256" key="6">
    <source>
        <dbReference type="ARBA" id="ARBA00023136"/>
    </source>
</evidence>
<feature type="transmembrane region" description="Helical" evidence="8">
    <location>
        <begin position="267"/>
        <end position="287"/>
    </location>
</feature>
<dbReference type="EMBL" id="CP032485">
    <property type="protein sequence ID" value="QDH25280.1"/>
    <property type="molecule type" value="Genomic_DNA"/>
</dbReference>
<evidence type="ECO:0000256" key="5">
    <source>
        <dbReference type="ARBA" id="ARBA00022989"/>
    </source>
</evidence>
<gene>
    <name evidence="9" type="ORF">D5366_08750</name>
</gene>
<dbReference type="Gene3D" id="1.20.1730.10">
    <property type="entry name" value="Sodium/glucose cotransporter"/>
    <property type="match status" value="1"/>
</dbReference>
<dbReference type="InterPro" id="IPR050277">
    <property type="entry name" value="Sodium:Solute_Symporter"/>
</dbReference>
<feature type="transmembrane region" description="Helical" evidence="8">
    <location>
        <begin position="153"/>
        <end position="175"/>
    </location>
</feature>
<keyword evidence="10" id="KW-1185">Reference proteome</keyword>
<keyword evidence="5 8" id="KW-1133">Transmembrane helix</keyword>
<keyword evidence="6 8" id="KW-0472">Membrane</keyword>
<evidence type="ECO:0000313" key="9">
    <source>
        <dbReference type="EMBL" id="QDH25280.1"/>
    </source>
</evidence>
<keyword evidence="4 8" id="KW-0812">Transmembrane</keyword>
<dbReference type="RefSeq" id="WP_141493131.1">
    <property type="nucleotide sequence ID" value="NZ_CP032485.1"/>
</dbReference>
<dbReference type="Pfam" id="PF00474">
    <property type="entry name" value="SSF"/>
    <property type="match status" value="1"/>
</dbReference>
<accession>A0A4Y6V9E7</accession>
<dbReference type="GO" id="GO:0005886">
    <property type="term" value="C:plasma membrane"/>
    <property type="evidence" value="ECO:0007669"/>
    <property type="project" value="TreeGrafter"/>
</dbReference>
<reference evidence="9 10" key="1">
    <citation type="submission" date="2018-09" db="EMBL/GenBank/DDBJ databases">
        <title>The complete genome sequence of Neokomagataea tanensis NBRC 106556(T).</title>
        <authorList>
            <person name="Chua K.-O."/>
            <person name="See-Too W.-S."/>
            <person name="Hong K.-W."/>
            <person name="Yin W.-F."/>
            <person name="Chan K.-G."/>
        </authorList>
    </citation>
    <scope>NUCLEOTIDE SEQUENCE [LARGE SCALE GENOMIC DNA]</scope>
    <source>
        <strain evidence="10">AH13 \ NBRC 106556</strain>
    </source>
</reference>
<feature type="transmembrane region" description="Helical" evidence="8">
    <location>
        <begin position="384"/>
        <end position="401"/>
    </location>
</feature>
<dbReference type="PANTHER" id="PTHR48086">
    <property type="entry name" value="SODIUM/PROLINE SYMPORTER-RELATED"/>
    <property type="match status" value="1"/>
</dbReference>
<dbReference type="InterPro" id="IPR001734">
    <property type="entry name" value="Na/solute_symporter"/>
</dbReference>
<keyword evidence="3" id="KW-0813">Transport</keyword>
<protein>
    <recommendedName>
        <fullName evidence="11">Sodium:solute symporter family protein</fullName>
    </recommendedName>
</protein>
<evidence type="ECO:0000256" key="1">
    <source>
        <dbReference type="ARBA" id="ARBA00004141"/>
    </source>
</evidence>
<feature type="transmembrane region" description="Helical" evidence="8">
    <location>
        <begin position="225"/>
        <end position="246"/>
    </location>
</feature>
<comment type="subcellular location">
    <subcellularLocation>
        <location evidence="1">Membrane</location>
        <topology evidence="1">Multi-pass membrane protein</topology>
    </subcellularLocation>
</comment>
<feature type="transmembrane region" description="Helical" evidence="8">
    <location>
        <begin position="355"/>
        <end position="372"/>
    </location>
</feature>
<organism evidence="9 10">
    <name type="scientific">Neokomagataea tanensis</name>
    <dbReference type="NCBI Taxonomy" id="661191"/>
    <lineage>
        <taxon>Bacteria</taxon>
        <taxon>Pseudomonadati</taxon>
        <taxon>Pseudomonadota</taxon>
        <taxon>Alphaproteobacteria</taxon>
        <taxon>Acetobacterales</taxon>
        <taxon>Acetobacteraceae</taxon>
        <taxon>Neokomagataea</taxon>
    </lineage>
</organism>
<dbReference type="GO" id="GO:0022857">
    <property type="term" value="F:transmembrane transporter activity"/>
    <property type="evidence" value="ECO:0007669"/>
    <property type="project" value="InterPro"/>
</dbReference>
<name>A0A4Y6V9E7_9PROT</name>
<dbReference type="PANTHER" id="PTHR48086:SF8">
    <property type="entry name" value="MONOCARBOXYLIC ACID PERMEASE"/>
    <property type="match status" value="1"/>
</dbReference>
<evidence type="ECO:0000256" key="2">
    <source>
        <dbReference type="ARBA" id="ARBA00006434"/>
    </source>
</evidence>
<feature type="transmembrane region" description="Helical" evidence="8">
    <location>
        <begin position="315"/>
        <end position="343"/>
    </location>
</feature>
<feature type="transmembrane region" description="Helical" evidence="8">
    <location>
        <begin position="72"/>
        <end position="91"/>
    </location>
</feature>
<evidence type="ECO:0000256" key="3">
    <source>
        <dbReference type="ARBA" id="ARBA00022448"/>
    </source>
</evidence>
<feature type="transmembrane region" description="Helical" evidence="8">
    <location>
        <begin position="432"/>
        <end position="454"/>
    </location>
</feature>
<dbReference type="InterPro" id="IPR038377">
    <property type="entry name" value="Na/Glc_symporter_sf"/>
</dbReference>
<feature type="transmembrane region" description="Helical" evidence="8">
    <location>
        <begin position="187"/>
        <end position="205"/>
    </location>
</feature>
<dbReference type="OrthoDB" id="9810181at2"/>
<feature type="transmembrane region" description="Helical" evidence="8">
    <location>
        <begin position="408"/>
        <end position="426"/>
    </location>
</feature>
<comment type="similarity">
    <text evidence="2 7">Belongs to the sodium:solute symporter (SSF) (TC 2.A.21) family.</text>
</comment>
<proteinExistence type="inferred from homology"/>
<dbReference type="AlphaFoldDB" id="A0A4Y6V9E7"/>
<sequence length="464" mass="51005">MIISFVLVLLLALFLSLLARRGHHASDPRAFFAARGQFGALLFFLLSVGETYSIGTVLGFPGGIAASGSVDIILWFTGYILLAFPVCFVVFPKLWSAGQRTGAITLPDLFGRHFESKHLEKFIGILLAFLMLPMGTMQFMGLETVLSSLHLPLSGNFLSFSSAILAFVFTAIAGLRGTALISILKDFLVLSAIIIVAASALWSWQHEVPSIEEGHLILQHGSDHSTQSLLMILSTIIIQALGFSVVPQTAVATFSARDPNSIRRAQVWMPLYLVLFPCLVLIAMFGMSHKIQTARPDQLFLEVAHHLLPNWLCGLIYSAAALTALVWLGSVCLALAAIVTRNVLPNISSQHQKKVGLFVIACYIFLSELASHLNNFPISKINNIFYFGLIQIFPSFILCIAERKINWMFIVLSICAGMLTSIYIMVNNFNLYGLNISVIGITVNIIILSMNLIYRKIKPALSTK</sequence>
<feature type="transmembrane region" description="Helical" evidence="8">
    <location>
        <begin position="122"/>
        <end position="141"/>
    </location>
</feature>
<evidence type="ECO:0000256" key="7">
    <source>
        <dbReference type="RuleBase" id="RU362091"/>
    </source>
</evidence>
<dbReference type="Proteomes" id="UP000317214">
    <property type="component" value="Chromosome"/>
</dbReference>
<dbReference type="KEGG" id="ntn:D5366_08750"/>